<sequence length="139" mass="16062">MGLDGNIIQIWDSLSLVQDTLKIHKNAISMCCSEKQNSAGGWKWVYYENYIQPDPNEKWKEIELNSEKFKVSSLGRVQSINGMITQGNLYSGYLRICRRIKNYYIHRLIALAFCPKEPDKNYKNHIDGNSTNNKASNLE</sequence>
<protein>
    <submittedName>
        <fullName evidence="1">7671_t:CDS:1</fullName>
    </submittedName>
</protein>
<dbReference type="Proteomes" id="UP000789702">
    <property type="component" value="Unassembled WGS sequence"/>
</dbReference>
<comment type="caution">
    <text evidence="1">The sequence shown here is derived from an EMBL/GenBank/DDBJ whole genome shotgun (WGS) entry which is preliminary data.</text>
</comment>
<evidence type="ECO:0000313" key="2">
    <source>
        <dbReference type="Proteomes" id="UP000789702"/>
    </source>
</evidence>
<organism evidence="1 2">
    <name type="scientific">Dentiscutata heterogama</name>
    <dbReference type="NCBI Taxonomy" id="1316150"/>
    <lineage>
        <taxon>Eukaryota</taxon>
        <taxon>Fungi</taxon>
        <taxon>Fungi incertae sedis</taxon>
        <taxon>Mucoromycota</taxon>
        <taxon>Glomeromycotina</taxon>
        <taxon>Glomeromycetes</taxon>
        <taxon>Diversisporales</taxon>
        <taxon>Gigasporaceae</taxon>
        <taxon>Dentiscutata</taxon>
    </lineage>
</organism>
<gene>
    <name evidence="1" type="ORF">DHETER_LOCUS6350</name>
</gene>
<keyword evidence="2" id="KW-1185">Reference proteome</keyword>
<dbReference type="EMBL" id="CAJVPU010007906">
    <property type="protein sequence ID" value="CAG8578117.1"/>
    <property type="molecule type" value="Genomic_DNA"/>
</dbReference>
<evidence type="ECO:0000313" key="1">
    <source>
        <dbReference type="EMBL" id="CAG8578117.1"/>
    </source>
</evidence>
<proteinExistence type="predicted"/>
<accession>A0ACA9MAI6</accession>
<reference evidence="1" key="1">
    <citation type="submission" date="2021-06" db="EMBL/GenBank/DDBJ databases">
        <authorList>
            <person name="Kallberg Y."/>
            <person name="Tangrot J."/>
            <person name="Rosling A."/>
        </authorList>
    </citation>
    <scope>NUCLEOTIDE SEQUENCE</scope>
    <source>
        <strain evidence="1">IL203A</strain>
    </source>
</reference>
<name>A0ACA9MAI6_9GLOM</name>